<dbReference type="Pfam" id="PF08492">
    <property type="entry name" value="SRP72"/>
    <property type="match status" value="1"/>
</dbReference>
<keyword evidence="5" id="KW-0687">Ribonucleoprotein</keyword>
<evidence type="ECO:0000256" key="3">
    <source>
        <dbReference type="ARBA" id="ARBA00022490"/>
    </source>
</evidence>
<feature type="compositionally biased region" description="Basic and acidic residues" evidence="6">
    <location>
        <begin position="77"/>
        <end position="89"/>
    </location>
</feature>
<dbReference type="Proteomes" id="UP000887565">
    <property type="component" value="Unplaced"/>
</dbReference>
<dbReference type="GO" id="GO:0005786">
    <property type="term" value="C:signal recognition particle, endoplasmic reticulum targeting"/>
    <property type="evidence" value="ECO:0007669"/>
    <property type="project" value="TreeGrafter"/>
</dbReference>
<feature type="domain" description="Signal recognition particle SRP72 subunit RNA-binding" evidence="7">
    <location>
        <begin position="45"/>
        <end position="92"/>
    </location>
</feature>
<dbReference type="InterPro" id="IPR026270">
    <property type="entry name" value="SRP72"/>
</dbReference>
<dbReference type="InterPro" id="IPR013699">
    <property type="entry name" value="Signal_recog_part_SRP72_RNA-bd"/>
</dbReference>
<proteinExistence type="predicted"/>
<dbReference type="PANTHER" id="PTHR14094:SF9">
    <property type="entry name" value="SIGNAL RECOGNITION PARTICLE SUBUNIT SRP72"/>
    <property type="match status" value="1"/>
</dbReference>
<dbReference type="GO" id="GO:0043022">
    <property type="term" value="F:ribosome binding"/>
    <property type="evidence" value="ECO:0007669"/>
    <property type="project" value="TreeGrafter"/>
</dbReference>
<evidence type="ECO:0000256" key="4">
    <source>
        <dbReference type="ARBA" id="ARBA00022824"/>
    </source>
</evidence>
<feature type="region of interest" description="Disordered" evidence="6">
    <location>
        <begin position="163"/>
        <end position="210"/>
    </location>
</feature>
<evidence type="ECO:0000313" key="9">
    <source>
        <dbReference type="WBParaSite" id="nRc.2.0.1.t19080-RA"/>
    </source>
</evidence>
<comment type="subcellular location">
    <subcellularLocation>
        <location evidence="2">Cytoplasm</location>
    </subcellularLocation>
    <subcellularLocation>
        <location evidence="1">Endoplasmic reticulum</location>
    </subcellularLocation>
</comment>
<dbReference type="GO" id="GO:0008312">
    <property type="term" value="F:7S RNA binding"/>
    <property type="evidence" value="ECO:0007669"/>
    <property type="project" value="InterPro"/>
</dbReference>
<dbReference type="PANTHER" id="PTHR14094">
    <property type="entry name" value="SIGNAL RECOGNITION PARTICLE 72"/>
    <property type="match status" value="1"/>
</dbReference>
<dbReference type="GO" id="GO:0006614">
    <property type="term" value="P:SRP-dependent cotranslational protein targeting to membrane"/>
    <property type="evidence" value="ECO:0007669"/>
    <property type="project" value="InterPro"/>
</dbReference>
<evidence type="ECO:0000259" key="7">
    <source>
        <dbReference type="Pfam" id="PF08492"/>
    </source>
</evidence>
<feature type="compositionally biased region" description="Basic residues" evidence="6">
    <location>
        <begin position="199"/>
        <end position="210"/>
    </location>
</feature>
<dbReference type="AlphaFoldDB" id="A0A915IYA0"/>
<keyword evidence="8" id="KW-1185">Reference proteome</keyword>
<reference evidence="9" key="1">
    <citation type="submission" date="2022-11" db="UniProtKB">
        <authorList>
            <consortium name="WormBaseParasite"/>
        </authorList>
    </citation>
    <scope>IDENTIFICATION</scope>
</reference>
<evidence type="ECO:0000256" key="2">
    <source>
        <dbReference type="ARBA" id="ARBA00004496"/>
    </source>
</evidence>
<evidence type="ECO:0000256" key="6">
    <source>
        <dbReference type="SAM" id="MobiDB-lite"/>
    </source>
</evidence>
<evidence type="ECO:0000313" key="8">
    <source>
        <dbReference type="Proteomes" id="UP000887565"/>
    </source>
</evidence>
<organism evidence="8 9">
    <name type="scientific">Romanomermis culicivorax</name>
    <name type="common">Nematode worm</name>
    <dbReference type="NCBI Taxonomy" id="13658"/>
    <lineage>
        <taxon>Eukaryota</taxon>
        <taxon>Metazoa</taxon>
        <taxon>Ecdysozoa</taxon>
        <taxon>Nematoda</taxon>
        <taxon>Enoplea</taxon>
        <taxon>Dorylaimia</taxon>
        <taxon>Mermithida</taxon>
        <taxon>Mermithoidea</taxon>
        <taxon>Mermithidae</taxon>
        <taxon>Romanomermis</taxon>
    </lineage>
</organism>
<feature type="compositionally biased region" description="Polar residues" evidence="6">
    <location>
        <begin position="163"/>
        <end position="177"/>
    </location>
</feature>
<feature type="region of interest" description="Disordered" evidence="6">
    <location>
        <begin position="54"/>
        <end position="111"/>
    </location>
</feature>
<feature type="compositionally biased region" description="Basic residues" evidence="6">
    <location>
        <begin position="55"/>
        <end position="66"/>
    </location>
</feature>
<keyword evidence="4" id="KW-0256">Endoplasmic reticulum</keyword>
<dbReference type="WBParaSite" id="nRc.2.0.1.t19080-RA">
    <property type="protein sequence ID" value="nRc.2.0.1.t19080-RA"/>
    <property type="gene ID" value="nRc.2.0.1.g19080"/>
</dbReference>
<sequence>LCKSLPDLDHLTQGIDVDKLENAENLVFGSKYGAKKAAKVDLVTPKVEDETLITQKKKKRNRKIKLPQKYDPNIPPDPERWLPKYERSTYRKRKDKRAKDRDIGRGTQGAVSDKSRSLTAYLCFILVVTPEGTPQADENRQPRMKQNTTTIVQVVMQIASYDGTDSTVKTDPSSTASPKPGSVTPAALGPRQQRPLAQKPKKKKKAGKWT</sequence>
<name>A0A915IYA0_ROMCU</name>
<evidence type="ECO:0000256" key="5">
    <source>
        <dbReference type="ARBA" id="ARBA00023274"/>
    </source>
</evidence>
<dbReference type="GO" id="GO:0005783">
    <property type="term" value="C:endoplasmic reticulum"/>
    <property type="evidence" value="ECO:0007669"/>
    <property type="project" value="UniProtKB-SubCell"/>
</dbReference>
<protein>
    <submittedName>
        <fullName evidence="9">Signal recognition particle SRP72 subunit RNA-binding domain-containing protein</fullName>
    </submittedName>
</protein>
<keyword evidence="3" id="KW-0963">Cytoplasm</keyword>
<evidence type="ECO:0000256" key="1">
    <source>
        <dbReference type="ARBA" id="ARBA00004240"/>
    </source>
</evidence>
<accession>A0A915IYA0</accession>